<feature type="domain" description="Thiolase-like protein type 1 additional C-terminal" evidence="1">
    <location>
        <begin position="4"/>
        <end position="68"/>
    </location>
</feature>
<dbReference type="Pfam" id="PF18313">
    <property type="entry name" value="TLP1_add_C"/>
    <property type="match status" value="1"/>
</dbReference>
<evidence type="ECO:0000313" key="2">
    <source>
        <dbReference type="EMBL" id="GAH08471.1"/>
    </source>
</evidence>
<dbReference type="Gene3D" id="2.40.50.840">
    <property type="match status" value="1"/>
</dbReference>
<evidence type="ECO:0000259" key="1">
    <source>
        <dbReference type="Pfam" id="PF18313"/>
    </source>
</evidence>
<comment type="caution">
    <text evidence="2">The sequence shown here is derived from an EMBL/GenBank/DDBJ whole genome shotgun (WGS) entry which is preliminary data.</text>
</comment>
<dbReference type="InterPro" id="IPR040771">
    <property type="entry name" value="TLP1_add_C"/>
</dbReference>
<accession>X1CJF7</accession>
<reference evidence="2" key="1">
    <citation type="journal article" date="2014" name="Front. Microbiol.">
        <title>High frequency of phylogenetically diverse reductive dehalogenase-homologous genes in deep subseafloor sedimentary metagenomes.</title>
        <authorList>
            <person name="Kawai M."/>
            <person name="Futagami T."/>
            <person name="Toyoda A."/>
            <person name="Takaki Y."/>
            <person name="Nishi S."/>
            <person name="Hori S."/>
            <person name="Arai W."/>
            <person name="Tsubouchi T."/>
            <person name="Morono Y."/>
            <person name="Uchiyama I."/>
            <person name="Ito T."/>
            <person name="Fujiyama A."/>
            <person name="Inagaki F."/>
            <person name="Takami H."/>
        </authorList>
    </citation>
    <scope>NUCLEOTIDE SEQUENCE</scope>
    <source>
        <strain evidence="2">Expedition CK06-06</strain>
    </source>
</reference>
<name>X1CJF7_9ZZZZ</name>
<dbReference type="EMBL" id="BART01032207">
    <property type="protein sequence ID" value="GAH08471.1"/>
    <property type="molecule type" value="Genomic_DNA"/>
</dbReference>
<gene>
    <name evidence="2" type="ORF">S01H4_55731</name>
</gene>
<dbReference type="AlphaFoldDB" id="X1CJF7"/>
<proteinExistence type="predicted"/>
<organism evidence="2">
    <name type="scientific">marine sediment metagenome</name>
    <dbReference type="NCBI Taxonomy" id="412755"/>
    <lineage>
        <taxon>unclassified sequences</taxon>
        <taxon>metagenomes</taxon>
        <taxon>ecological metagenomes</taxon>
    </lineage>
</organism>
<sequence length="70" mass="7738">MPVEKANGKITVNGYSFFYNRSGQPQRGVVIGTFENGSRCLAIVNKPELLLILETQETVGKTCLVQYDSN</sequence>
<protein>
    <recommendedName>
        <fullName evidence="1">Thiolase-like protein type 1 additional C-terminal domain-containing protein</fullName>
    </recommendedName>
</protein>